<sequence>MFDNYLIEVSGRPAGIIARDTNGYRFHASESAFNDLDGRIFADPQTAERAARKHLAKRRSAGSGRRAIEEAGLISA</sequence>
<protein>
    <submittedName>
        <fullName evidence="2">Uncharacterized protein</fullName>
    </submittedName>
</protein>
<evidence type="ECO:0000313" key="2">
    <source>
        <dbReference type="EMBL" id="MBB3810848.1"/>
    </source>
</evidence>
<evidence type="ECO:0000256" key="1">
    <source>
        <dbReference type="SAM" id="MobiDB-lite"/>
    </source>
</evidence>
<gene>
    <name evidence="2" type="ORF">FHS81_002954</name>
</gene>
<accession>A0A7W5Z617</accession>
<evidence type="ECO:0000313" key="3">
    <source>
        <dbReference type="Proteomes" id="UP000537592"/>
    </source>
</evidence>
<dbReference type="RefSeq" id="WP_183754174.1">
    <property type="nucleotide sequence ID" value="NZ_JACICC010000008.1"/>
</dbReference>
<keyword evidence="3" id="KW-1185">Reference proteome</keyword>
<proteinExistence type="predicted"/>
<dbReference type="Proteomes" id="UP000537592">
    <property type="component" value="Unassembled WGS sequence"/>
</dbReference>
<dbReference type="AlphaFoldDB" id="A0A7W5Z617"/>
<organism evidence="2 3">
    <name type="scientific">Pseudochelatococcus contaminans</name>
    <dbReference type="NCBI Taxonomy" id="1538103"/>
    <lineage>
        <taxon>Bacteria</taxon>
        <taxon>Pseudomonadati</taxon>
        <taxon>Pseudomonadota</taxon>
        <taxon>Alphaproteobacteria</taxon>
        <taxon>Hyphomicrobiales</taxon>
        <taxon>Chelatococcaceae</taxon>
        <taxon>Pseudochelatococcus</taxon>
    </lineage>
</organism>
<feature type="region of interest" description="Disordered" evidence="1">
    <location>
        <begin position="55"/>
        <end position="76"/>
    </location>
</feature>
<name>A0A7W5Z617_9HYPH</name>
<dbReference type="EMBL" id="JACICC010000008">
    <property type="protein sequence ID" value="MBB3810848.1"/>
    <property type="molecule type" value="Genomic_DNA"/>
</dbReference>
<comment type="caution">
    <text evidence="2">The sequence shown here is derived from an EMBL/GenBank/DDBJ whole genome shotgun (WGS) entry which is preliminary data.</text>
</comment>
<reference evidence="2 3" key="1">
    <citation type="submission" date="2020-08" db="EMBL/GenBank/DDBJ databases">
        <title>Genomic Encyclopedia of Type Strains, Phase IV (KMG-IV): sequencing the most valuable type-strain genomes for metagenomic binning, comparative biology and taxonomic classification.</title>
        <authorList>
            <person name="Goeker M."/>
        </authorList>
    </citation>
    <scope>NUCLEOTIDE SEQUENCE [LARGE SCALE GENOMIC DNA]</scope>
    <source>
        <strain evidence="2 3">DSM 28760</strain>
    </source>
</reference>